<dbReference type="CDD" id="cd17736">
    <property type="entry name" value="BRCT_microcephalin_rpt2"/>
    <property type="match status" value="1"/>
</dbReference>
<dbReference type="EMBL" id="JBFDAA010000007">
    <property type="protein sequence ID" value="KAL1130558.1"/>
    <property type="molecule type" value="Genomic_DNA"/>
</dbReference>
<dbReference type="SUPFAM" id="SSF52113">
    <property type="entry name" value="BRCT domain"/>
    <property type="match status" value="2"/>
</dbReference>
<dbReference type="Pfam" id="PF00533">
    <property type="entry name" value="BRCT"/>
    <property type="match status" value="1"/>
</dbReference>
<proteinExistence type="predicted"/>
<dbReference type="PANTHER" id="PTHR14625">
    <property type="entry name" value="MICROCEPHALIN"/>
    <property type="match status" value="1"/>
</dbReference>
<dbReference type="Gene3D" id="3.40.50.10190">
    <property type="entry name" value="BRCT domain"/>
    <property type="match status" value="2"/>
</dbReference>
<sequence length="940" mass="105015">MVSTRRNVSYQNNKQETTEIDMCSLPSFHDYIGELNGQGTNGLKTAQKKQNCVIERPDIEDQVNDSTCALKRQRKADRLEQMTVTEVQDPKCSTPISSPSKKRPCPDTPRIDAVSKILRDAGIDHHCGGVDEDSEEFFKSSRKKADNNIRTKSYVDGAFEEFDDLYANYSIVKGSTPKPTYSKIESTMVETPQCMVNLDSSRGALDTPQYLPSEVKMARRQAMLEGRNDFREILRKSQIDVGLYFSSVFSTEKNTAREGNFTCSTPKYNSPSTPEIIAISTPKTDGTGINTPFSWSGIRKLVLTPLSVNASPVTPNSRGILTCATTPYNLTLVSPEKDLPGDIKTSLLSEVICFVDVRTDKENMTESVKQQLTSLGAKVEKNFTKKVTHVIFKEGRISTYLKAKKENIPMVSVLWIEACKIAMGVVDPKAFPPQRMEKYEDILPFETLKKRRQPKLRTTGNPMGNGNCESSAKSKFNRNAVSEAKKVQTGNNGIERYCIKKLEFGPAKQQQEKNNIVELSDDNSSDTLQHSGKFPRRQSAPANLLSKKQRKKSNRVQDGNDDNEKMGENLNEIDNTKSNEKTLVNGGATCGTSGSSNRHKLFNPRMSYLSQQLQPSVDNTDTPESGSSTYSVYPFPDKAANNRGVRTRLTSRRMRAKKAIPTRAKKTLDVLSEMEEIDSFRYFSRSSMSVFVGAKKNESPANDKHTPTIVLTRFSSKDQNQLECIIKELGIFLIESNVTINTTHLVANEPRRTLNMIKAISRGCWILRSDWVFKSKEAGKWLNEEEFEMVDFSPAVLRCELRAKGDRSCNLVHDRDKAGLERSFGSRTKFFLRLCGSMEQATTTPLEAAAPTPDYTIMAQLAVNIITLLPIFDGNPGDLEELLTTAAQAGAHLEAIDQSLSKAIRTSVYGVLLRRLSPAIRADWGIEITTDLASVRRKLK</sequence>
<gene>
    <name evidence="3" type="ORF">AAG570_011804</name>
</gene>
<dbReference type="Pfam" id="PF12738">
    <property type="entry name" value="PTCB-BRCT"/>
    <property type="match status" value="1"/>
</dbReference>
<protein>
    <recommendedName>
        <fullName evidence="2">BRCT domain-containing protein</fullName>
    </recommendedName>
</protein>
<evidence type="ECO:0000256" key="1">
    <source>
        <dbReference type="SAM" id="MobiDB-lite"/>
    </source>
</evidence>
<feature type="region of interest" description="Disordered" evidence="1">
    <location>
        <begin position="86"/>
        <end position="108"/>
    </location>
</feature>
<name>A0ABD0YZB5_9HEMI</name>
<dbReference type="PANTHER" id="PTHR14625:SF3">
    <property type="entry name" value="MICROCEPHALIN"/>
    <property type="match status" value="1"/>
</dbReference>
<feature type="region of interest" description="Disordered" evidence="1">
    <location>
        <begin position="450"/>
        <end position="477"/>
    </location>
</feature>
<feature type="compositionally biased region" description="Polar residues" evidence="1">
    <location>
        <begin position="456"/>
        <end position="477"/>
    </location>
</feature>
<dbReference type="InterPro" id="IPR036420">
    <property type="entry name" value="BRCT_dom_sf"/>
</dbReference>
<dbReference type="CDD" id="cd17716">
    <property type="entry name" value="BRCT_microcephalin_rpt1"/>
    <property type="match status" value="1"/>
</dbReference>
<feature type="domain" description="BRCT" evidence="2">
    <location>
        <begin position="708"/>
        <end position="789"/>
    </location>
</feature>
<dbReference type="AlphaFoldDB" id="A0ABD0YZB5"/>
<evidence type="ECO:0000313" key="3">
    <source>
        <dbReference type="EMBL" id="KAL1130558.1"/>
    </source>
</evidence>
<dbReference type="Proteomes" id="UP001558652">
    <property type="component" value="Unassembled WGS sequence"/>
</dbReference>
<organism evidence="3 4">
    <name type="scientific">Ranatra chinensis</name>
    <dbReference type="NCBI Taxonomy" id="642074"/>
    <lineage>
        <taxon>Eukaryota</taxon>
        <taxon>Metazoa</taxon>
        <taxon>Ecdysozoa</taxon>
        <taxon>Arthropoda</taxon>
        <taxon>Hexapoda</taxon>
        <taxon>Insecta</taxon>
        <taxon>Pterygota</taxon>
        <taxon>Neoptera</taxon>
        <taxon>Paraneoptera</taxon>
        <taxon>Hemiptera</taxon>
        <taxon>Heteroptera</taxon>
        <taxon>Panheteroptera</taxon>
        <taxon>Nepomorpha</taxon>
        <taxon>Nepidae</taxon>
        <taxon>Ranatrinae</taxon>
        <taxon>Ranatra</taxon>
    </lineage>
</organism>
<feature type="region of interest" description="Disordered" evidence="1">
    <location>
        <begin position="518"/>
        <end position="597"/>
    </location>
</feature>
<dbReference type="InterPro" id="IPR001357">
    <property type="entry name" value="BRCT_dom"/>
</dbReference>
<evidence type="ECO:0000313" key="4">
    <source>
        <dbReference type="Proteomes" id="UP001558652"/>
    </source>
</evidence>
<feature type="compositionally biased region" description="Polar residues" evidence="1">
    <location>
        <begin position="615"/>
        <end position="631"/>
    </location>
</feature>
<evidence type="ECO:0000259" key="2">
    <source>
        <dbReference type="PROSITE" id="PS50172"/>
    </source>
</evidence>
<dbReference type="InterPro" id="IPR022047">
    <property type="entry name" value="Microcephalin-like"/>
</dbReference>
<comment type="caution">
    <text evidence="3">The sequence shown here is derived from an EMBL/GenBank/DDBJ whole genome shotgun (WGS) entry which is preliminary data.</text>
</comment>
<dbReference type="SMART" id="SM00292">
    <property type="entry name" value="BRCT"/>
    <property type="match status" value="2"/>
</dbReference>
<dbReference type="PROSITE" id="PS50172">
    <property type="entry name" value="BRCT"/>
    <property type="match status" value="2"/>
</dbReference>
<accession>A0ABD0YZB5</accession>
<feature type="domain" description="BRCT" evidence="2">
    <location>
        <begin position="343"/>
        <end position="419"/>
    </location>
</feature>
<feature type="region of interest" description="Disordered" evidence="1">
    <location>
        <begin position="615"/>
        <end position="639"/>
    </location>
</feature>
<reference evidence="3 4" key="1">
    <citation type="submission" date="2024-07" db="EMBL/GenBank/DDBJ databases">
        <title>Chromosome-level genome assembly of the water stick insect Ranatra chinensis (Heteroptera: Nepidae).</title>
        <authorList>
            <person name="Liu X."/>
        </authorList>
    </citation>
    <scope>NUCLEOTIDE SEQUENCE [LARGE SCALE GENOMIC DNA]</scope>
    <source>
        <strain evidence="3">Cailab_2021Rc</strain>
        <tissue evidence="3">Muscle</tissue>
    </source>
</reference>
<keyword evidence="4" id="KW-1185">Reference proteome</keyword>